<accession>A0A8J3CDD6</accession>
<keyword evidence="3" id="KW-1185">Reference proteome</keyword>
<reference evidence="2" key="2">
    <citation type="submission" date="2020-09" db="EMBL/GenBank/DDBJ databases">
        <authorList>
            <person name="Sun Q."/>
            <person name="Zhou Y."/>
        </authorList>
    </citation>
    <scope>NUCLEOTIDE SEQUENCE</scope>
    <source>
        <strain evidence="2">CGMCC 4.5737</strain>
    </source>
</reference>
<comment type="caution">
    <text evidence="2">The sequence shown here is derived from an EMBL/GenBank/DDBJ whole genome shotgun (WGS) entry which is preliminary data.</text>
</comment>
<evidence type="ECO:0000313" key="2">
    <source>
        <dbReference type="EMBL" id="GGM50959.1"/>
    </source>
</evidence>
<organism evidence="2 3">
    <name type="scientific">Longimycelium tulufanense</name>
    <dbReference type="NCBI Taxonomy" id="907463"/>
    <lineage>
        <taxon>Bacteria</taxon>
        <taxon>Bacillati</taxon>
        <taxon>Actinomycetota</taxon>
        <taxon>Actinomycetes</taxon>
        <taxon>Pseudonocardiales</taxon>
        <taxon>Pseudonocardiaceae</taxon>
        <taxon>Longimycelium</taxon>
    </lineage>
</organism>
<feature type="region of interest" description="Disordered" evidence="1">
    <location>
        <begin position="84"/>
        <end position="106"/>
    </location>
</feature>
<protein>
    <submittedName>
        <fullName evidence="2">Uncharacterized protein</fullName>
    </submittedName>
</protein>
<reference evidence="2" key="1">
    <citation type="journal article" date="2014" name="Int. J. Syst. Evol. Microbiol.">
        <title>Complete genome sequence of Corynebacterium casei LMG S-19264T (=DSM 44701T), isolated from a smear-ripened cheese.</title>
        <authorList>
            <consortium name="US DOE Joint Genome Institute (JGI-PGF)"/>
            <person name="Walter F."/>
            <person name="Albersmeier A."/>
            <person name="Kalinowski J."/>
            <person name="Ruckert C."/>
        </authorList>
    </citation>
    <scope>NUCLEOTIDE SEQUENCE</scope>
    <source>
        <strain evidence="2">CGMCC 4.5737</strain>
    </source>
</reference>
<sequence length="305" mass="32928">MVAPGATGPRLAMERFTREHGWSLADTAADADALVEIGELDEPLTAVAEVLWRQLPRPAVRLSLGDEVGVGEALARLPERLRSWRPTDEPSEEWPEPPMADRAPDRDGLRLDVLRVPLGPVLPYWPAGLRLVVDMQGDVVQFAEVELLGVTGRTRPYWTGETRSAARRLDAAARLLGVAGWTAMSTRCQILRDRLLAGGTGTFVATEVDRLARRVRRSPLLGAMLRGLAPLPGLGDAHERLSNWLAEVARASTADEAGPPVAELLNVLPDVVFGAELSVVRLIVASLDLDIAEITEPSHGGISHG</sequence>
<dbReference type="Proteomes" id="UP000637578">
    <property type="component" value="Unassembled WGS sequence"/>
</dbReference>
<dbReference type="EMBL" id="BMMK01000008">
    <property type="protein sequence ID" value="GGM50959.1"/>
    <property type="molecule type" value="Genomic_DNA"/>
</dbReference>
<proteinExistence type="predicted"/>
<evidence type="ECO:0000313" key="3">
    <source>
        <dbReference type="Proteomes" id="UP000637578"/>
    </source>
</evidence>
<gene>
    <name evidence="2" type="ORF">GCM10012275_22300</name>
</gene>
<dbReference type="AlphaFoldDB" id="A0A8J3CDD6"/>
<evidence type="ECO:0000256" key="1">
    <source>
        <dbReference type="SAM" id="MobiDB-lite"/>
    </source>
</evidence>
<name>A0A8J3CDD6_9PSEU</name>